<evidence type="ECO:0000256" key="8">
    <source>
        <dbReference type="RuleBase" id="RU363041"/>
    </source>
</evidence>
<feature type="transmembrane region" description="Helical" evidence="8">
    <location>
        <begin position="32"/>
        <end position="57"/>
    </location>
</feature>
<gene>
    <name evidence="9" type="ORF">J2S37_002006</name>
</gene>
<feature type="transmembrane region" description="Helical" evidence="8">
    <location>
        <begin position="77"/>
        <end position="94"/>
    </location>
</feature>
<dbReference type="PANTHER" id="PTHR30269">
    <property type="entry name" value="TRANSMEMBRANE PROTEIN YFCA"/>
    <property type="match status" value="1"/>
</dbReference>
<evidence type="ECO:0000313" key="9">
    <source>
        <dbReference type="EMBL" id="MDR7355468.1"/>
    </source>
</evidence>
<evidence type="ECO:0000256" key="4">
    <source>
        <dbReference type="ARBA" id="ARBA00022475"/>
    </source>
</evidence>
<dbReference type="EMBL" id="JAVDYF010000001">
    <property type="protein sequence ID" value="MDR7355468.1"/>
    <property type="molecule type" value="Genomic_DNA"/>
</dbReference>
<dbReference type="Pfam" id="PF01925">
    <property type="entry name" value="TauE"/>
    <property type="match status" value="1"/>
</dbReference>
<dbReference type="PANTHER" id="PTHR30269:SF37">
    <property type="entry name" value="MEMBRANE TRANSPORTER PROTEIN"/>
    <property type="match status" value="1"/>
</dbReference>
<keyword evidence="4 8" id="KW-1003">Cell membrane</keyword>
<proteinExistence type="inferred from homology"/>
<feature type="transmembrane region" description="Helical" evidence="8">
    <location>
        <begin position="201"/>
        <end position="218"/>
    </location>
</feature>
<sequence>MLSAGIGLGLIVFLIVFTGSFLQRVSGMGLGLVAGPVLSVLLDPITGILVVNVLAVVNAAMTTASVRQWVDWHRFKLIAPVLLVGAIPGAWLITVTGPGLLQVIVGALLLFALALVTMGAKFMPEVRGNVPAVTSGIVGGFMNTLAGVAGPAITVYAQAAKWEQRSYAATLQPIFIVSGLVSILTKVVFIGTGTLTAIEPVVWVCGVAAMVVGIKAGTRVSAVFPREKARALALFLASAGGVTALVRGLLAL</sequence>
<organism evidence="9 10">
    <name type="scientific">Corynebacterium felinum</name>
    <dbReference type="NCBI Taxonomy" id="131318"/>
    <lineage>
        <taxon>Bacteria</taxon>
        <taxon>Bacillati</taxon>
        <taxon>Actinomycetota</taxon>
        <taxon>Actinomycetes</taxon>
        <taxon>Mycobacteriales</taxon>
        <taxon>Corynebacteriaceae</taxon>
        <taxon>Corynebacterium</taxon>
    </lineage>
</organism>
<evidence type="ECO:0000313" key="10">
    <source>
        <dbReference type="Proteomes" id="UP001183619"/>
    </source>
</evidence>
<dbReference type="InterPro" id="IPR002781">
    <property type="entry name" value="TM_pro_TauE-like"/>
</dbReference>
<protein>
    <recommendedName>
        <fullName evidence="8">Probable membrane transporter protein</fullName>
    </recommendedName>
</protein>
<feature type="transmembrane region" description="Helical" evidence="8">
    <location>
        <begin position="230"/>
        <end position="250"/>
    </location>
</feature>
<dbReference type="Proteomes" id="UP001183619">
    <property type="component" value="Unassembled WGS sequence"/>
</dbReference>
<keyword evidence="7 8" id="KW-0472">Membrane</keyword>
<evidence type="ECO:0000256" key="6">
    <source>
        <dbReference type="ARBA" id="ARBA00022989"/>
    </source>
</evidence>
<feature type="transmembrane region" description="Helical" evidence="8">
    <location>
        <begin position="100"/>
        <end position="120"/>
    </location>
</feature>
<dbReference type="InterPro" id="IPR052017">
    <property type="entry name" value="TSUP"/>
</dbReference>
<accession>A0ABU2BCJ7</accession>
<name>A0ABU2BCJ7_9CORY</name>
<feature type="transmembrane region" description="Helical" evidence="8">
    <location>
        <begin position="174"/>
        <end position="195"/>
    </location>
</feature>
<comment type="subcellular location">
    <subcellularLocation>
        <location evidence="1 8">Cell membrane</location>
        <topology evidence="1 8">Multi-pass membrane protein</topology>
    </subcellularLocation>
</comment>
<reference evidence="9 10" key="1">
    <citation type="submission" date="2023-07" db="EMBL/GenBank/DDBJ databases">
        <title>Sequencing the genomes of 1000 actinobacteria strains.</title>
        <authorList>
            <person name="Klenk H.-P."/>
        </authorList>
    </citation>
    <scope>NUCLEOTIDE SEQUENCE [LARGE SCALE GENOMIC DNA]</scope>
    <source>
        <strain evidence="9 10">DSM 44508</strain>
    </source>
</reference>
<comment type="similarity">
    <text evidence="2 8">Belongs to the 4-toluene sulfonate uptake permease (TSUP) (TC 2.A.102) family.</text>
</comment>
<keyword evidence="3" id="KW-0813">Transport</keyword>
<evidence type="ECO:0000256" key="7">
    <source>
        <dbReference type="ARBA" id="ARBA00023136"/>
    </source>
</evidence>
<keyword evidence="5 8" id="KW-0812">Transmembrane</keyword>
<evidence type="ECO:0000256" key="3">
    <source>
        <dbReference type="ARBA" id="ARBA00022448"/>
    </source>
</evidence>
<evidence type="ECO:0000256" key="5">
    <source>
        <dbReference type="ARBA" id="ARBA00022692"/>
    </source>
</evidence>
<keyword evidence="6 8" id="KW-1133">Transmembrane helix</keyword>
<evidence type="ECO:0000256" key="2">
    <source>
        <dbReference type="ARBA" id="ARBA00009142"/>
    </source>
</evidence>
<evidence type="ECO:0000256" key="1">
    <source>
        <dbReference type="ARBA" id="ARBA00004651"/>
    </source>
</evidence>
<keyword evidence="10" id="KW-1185">Reference proteome</keyword>
<comment type="caution">
    <text evidence="9">The sequence shown here is derived from an EMBL/GenBank/DDBJ whole genome shotgun (WGS) entry which is preliminary data.</text>
</comment>